<proteinExistence type="inferred from homology"/>
<dbReference type="Gene3D" id="3.90.950.10">
    <property type="match status" value="1"/>
</dbReference>
<comment type="caution">
    <text evidence="6">Lacks conserved residue(s) required for the propagation of feature annotation.</text>
</comment>
<dbReference type="HAMAP" id="MF_00528">
    <property type="entry name" value="Maf"/>
    <property type="match status" value="1"/>
</dbReference>
<dbReference type="PANTHER" id="PTHR43213:SF5">
    <property type="entry name" value="BIFUNCTIONAL DTTP_UTP PYROPHOSPHATASE_METHYLTRANSFERASE PROTEIN-RELATED"/>
    <property type="match status" value="1"/>
</dbReference>
<organism evidence="8 9">
    <name type="scientific">Domibacillus enclensis</name>
    <dbReference type="NCBI Taxonomy" id="1017273"/>
    <lineage>
        <taxon>Bacteria</taxon>
        <taxon>Bacillati</taxon>
        <taxon>Bacillota</taxon>
        <taxon>Bacilli</taxon>
        <taxon>Bacillales</taxon>
        <taxon>Bacillaceae</taxon>
        <taxon>Domibacillus</taxon>
    </lineage>
</organism>
<comment type="catalytic activity">
    <reaction evidence="6">
        <text>UTP + H2O = UMP + diphosphate + H(+)</text>
        <dbReference type="Rhea" id="RHEA:29395"/>
        <dbReference type="ChEBI" id="CHEBI:15377"/>
        <dbReference type="ChEBI" id="CHEBI:15378"/>
        <dbReference type="ChEBI" id="CHEBI:33019"/>
        <dbReference type="ChEBI" id="CHEBI:46398"/>
        <dbReference type="ChEBI" id="CHEBI:57865"/>
        <dbReference type="EC" id="3.6.1.9"/>
    </reaction>
</comment>
<keyword evidence="3 6" id="KW-0963">Cytoplasm</keyword>
<dbReference type="SUPFAM" id="SSF52972">
    <property type="entry name" value="ITPase-like"/>
    <property type="match status" value="1"/>
</dbReference>
<dbReference type="Proteomes" id="UP000215545">
    <property type="component" value="Unassembled WGS sequence"/>
</dbReference>
<dbReference type="STRING" id="1017273.SAMN05443094_101695"/>
<evidence type="ECO:0000256" key="1">
    <source>
        <dbReference type="ARBA" id="ARBA00001968"/>
    </source>
</evidence>
<evidence type="ECO:0000313" key="8">
    <source>
        <dbReference type="EMBL" id="SIQ09821.1"/>
    </source>
</evidence>
<dbReference type="Proteomes" id="UP000186385">
    <property type="component" value="Unassembled WGS sequence"/>
</dbReference>
<feature type="site" description="Important for substrate specificity" evidence="6">
    <location>
        <position position="70"/>
    </location>
</feature>
<keyword evidence="4 6" id="KW-0378">Hydrolase</keyword>
<evidence type="ECO:0000256" key="5">
    <source>
        <dbReference type="ARBA" id="ARBA00023080"/>
    </source>
</evidence>
<dbReference type="PIRSF" id="PIRSF006305">
    <property type="entry name" value="Maf"/>
    <property type="match status" value="1"/>
</dbReference>
<keyword evidence="5 6" id="KW-0546">Nucleotide metabolism</keyword>
<dbReference type="EMBL" id="FTLX01000001">
    <property type="protein sequence ID" value="SIQ09821.1"/>
    <property type="molecule type" value="Genomic_DNA"/>
</dbReference>
<dbReference type="FunFam" id="3.90.950.10:FF:000005">
    <property type="entry name" value="7-methyl-GTP pyrophosphatase"/>
    <property type="match status" value="1"/>
</dbReference>
<evidence type="ECO:0000256" key="6">
    <source>
        <dbReference type="HAMAP-Rule" id="MF_00528"/>
    </source>
</evidence>
<dbReference type="EMBL" id="MWSK01000001">
    <property type="protein sequence ID" value="OXS80535.1"/>
    <property type="molecule type" value="Genomic_DNA"/>
</dbReference>
<reference evidence="10" key="2">
    <citation type="submission" date="2017-03" db="EMBL/GenBank/DDBJ databases">
        <title>Bacillus sp. V-88(T) DSM27956, whole genome shotgun sequencing project.</title>
        <authorList>
            <person name="Dastager S.G."/>
            <person name="Neurgaonkar P.S."/>
            <person name="Dharne M.S."/>
        </authorList>
    </citation>
    <scope>NUCLEOTIDE SEQUENCE [LARGE SCALE GENOMIC DNA]</scope>
    <source>
        <strain evidence="10">DSM 25145</strain>
    </source>
</reference>
<dbReference type="GO" id="GO:0047429">
    <property type="term" value="F:nucleoside triphosphate diphosphatase activity"/>
    <property type="evidence" value="ECO:0007669"/>
    <property type="project" value="UniProtKB-EC"/>
</dbReference>
<dbReference type="CDD" id="cd00555">
    <property type="entry name" value="Maf"/>
    <property type="match status" value="1"/>
</dbReference>
<dbReference type="InterPro" id="IPR029001">
    <property type="entry name" value="ITPase-like_fam"/>
</dbReference>
<comment type="similarity">
    <text evidence="6">Belongs to the Maf family. YhdE subfamily.</text>
</comment>
<dbReference type="GO" id="GO:0009117">
    <property type="term" value="P:nucleotide metabolic process"/>
    <property type="evidence" value="ECO:0007669"/>
    <property type="project" value="UniProtKB-KW"/>
</dbReference>
<dbReference type="EC" id="3.6.1.9" evidence="6"/>
<protein>
    <recommendedName>
        <fullName evidence="6">dTTP/UTP pyrophosphatase</fullName>
        <shortName evidence="6">dTTPase/UTPase</shortName>
        <ecNumber evidence="6">3.6.1.9</ecNumber>
    </recommendedName>
    <alternativeName>
        <fullName evidence="6">Nucleoside triphosphate pyrophosphatase</fullName>
    </alternativeName>
    <alternativeName>
        <fullName evidence="6">Nucleotide pyrophosphatase</fullName>
        <shortName evidence="6">Nucleotide PPase</shortName>
    </alternativeName>
</protein>
<dbReference type="InterPro" id="IPR003697">
    <property type="entry name" value="Maf-like"/>
</dbReference>
<feature type="site" description="Important for substrate specificity" evidence="6">
    <location>
        <position position="12"/>
    </location>
</feature>
<comment type="function">
    <text evidence="6">Nucleoside triphosphate pyrophosphatase that hydrolyzes dTTP and UTP. May have a dual role in cell division arrest and in preventing the incorporation of modified nucleotides into cellular nucleic acids.</text>
</comment>
<dbReference type="Pfam" id="PF02545">
    <property type="entry name" value="Maf"/>
    <property type="match status" value="1"/>
</dbReference>
<evidence type="ECO:0000313" key="10">
    <source>
        <dbReference type="Proteomes" id="UP000215545"/>
    </source>
</evidence>
<evidence type="ECO:0000256" key="3">
    <source>
        <dbReference type="ARBA" id="ARBA00022490"/>
    </source>
</evidence>
<reference evidence="7" key="3">
    <citation type="submission" date="2017-03" db="EMBL/GenBank/DDBJ databases">
        <authorList>
            <person name="Dastager S.G."/>
            <person name="Neurgaonkar P.S."/>
            <person name="Dharne M.S."/>
        </authorList>
    </citation>
    <scope>NUCLEOTIDE SEQUENCE</scope>
    <source>
        <strain evidence="7">DSM 25145</strain>
    </source>
</reference>
<feature type="site" description="Important for substrate specificity" evidence="6">
    <location>
        <position position="152"/>
    </location>
</feature>
<dbReference type="RefSeq" id="WP_045849810.1">
    <property type="nucleotide sequence ID" value="NZ_FTLX01000001.1"/>
</dbReference>
<evidence type="ECO:0000313" key="9">
    <source>
        <dbReference type="Proteomes" id="UP000186385"/>
    </source>
</evidence>
<keyword evidence="10" id="KW-1185">Reference proteome</keyword>
<comment type="cofactor">
    <cofactor evidence="1 6">
        <name>a divalent metal cation</name>
        <dbReference type="ChEBI" id="CHEBI:60240"/>
    </cofactor>
</comment>
<dbReference type="OrthoDB" id="9807767at2"/>
<reference evidence="8 9" key="1">
    <citation type="submission" date="2017-01" db="EMBL/GenBank/DDBJ databases">
        <authorList>
            <person name="Mah S.A."/>
            <person name="Swanson W.J."/>
            <person name="Moy G.W."/>
            <person name="Vacquier V.D."/>
        </authorList>
    </citation>
    <scope>NUCLEOTIDE SEQUENCE [LARGE SCALE GENOMIC DNA]</scope>
    <source>
        <strain evidence="8 9">NIO-1016</strain>
    </source>
</reference>
<accession>A0A1N6PZQ5</accession>
<evidence type="ECO:0000313" key="7">
    <source>
        <dbReference type="EMBL" id="OXS80535.1"/>
    </source>
</evidence>
<name>A0A1N6PZQ5_9BACI</name>
<gene>
    <name evidence="7" type="ORF">B1B05_03380</name>
    <name evidence="8" type="ORF">SAMN05443094_101695</name>
</gene>
<feature type="active site" description="Proton acceptor" evidence="6">
    <location>
        <position position="69"/>
    </location>
</feature>
<comment type="catalytic activity">
    <reaction evidence="6">
        <text>dTTP + H2O = dTMP + diphosphate + H(+)</text>
        <dbReference type="Rhea" id="RHEA:28534"/>
        <dbReference type="ChEBI" id="CHEBI:15377"/>
        <dbReference type="ChEBI" id="CHEBI:15378"/>
        <dbReference type="ChEBI" id="CHEBI:33019"/>
        <dbReference type="ChEBI" id="CHEBI:37568"/>
        <dbReference type="ChEBI" id="CHEBI:63528"/>
        <dbReference type="EC" id="3.6.1.9"/>
    </reaction>
</comment>
<dbReference type="GO" id="GO:0005737">
    <property type="term" value="C:cytoplasm"/>
    <property type="evidence" value="ECO:0007669"/>
    <property type="project" value="UniProtKB-SubCell"/>
</dbReference>
<evidence type="ECO:0000256" key="4">
    <source>
        <dbReference type="ARBA" id="ARBA00022801"/>
    </source>
</evidence>
<evidence type="ECO:0000256" key="2">
    <source>
        <dbReference type="ARBA" id="ARBA00004496"/>
    </source>
</evidence>
<dbReference type="NCBIfam" id="TIGR00172">
    <property type="entry name" value="maf"/>
    <property type="match status" value="1"/>
</dbReference>
<sequence>MTRIILASSSPRRKELLSQVFIPFTIQAADADETIQPGTKPAEAVQQLALKKAAVVSAQNPDAAVIGADTVVVSEGRILGKPENEQDAKAMLLSLSGRTHAVYTGVAIITRHEQVVFFEKTDVEFWELTEADISAYLETGEPFDKAGGYGIQSAGALFVKAIHGDYFNVVGLPVSTLSRQLVQMGLLSSCFPSRS</sequence>
<dbReference type="AlphaFoldDB" id="A0A1N6PZQ5"/>
<comment type="subcellular location">
    <subcellularLocation>
        <location evidence="2 6">Cytoplasm</location>
    </subcellularLocation>
</comment>
<dbReference type="PANTHER" id="PTHR43213">
    <property type="entry name" value="BIFUNCTIONAL DTTP/UTP PYROPHOSPHATASE/METHYLTRANSFERASE PROTEIN-RELATED"/>
    <property type="match status" value="1"/>
</dbReference>